<evidence type="ECO:0000313" key="1">
    <source>
        <dbReference type="EMBL" id="MED6203376.1"/>
    </source>
</evidence>
<reference evidence="1 2" key="1">
    <citation type="journal article" date="2023" name="Plants (Basel)">
        <title>Bridging the Gap: Combining Genomics and Transcriptomics Approaches to Understand Stylosanthes scabra, an Orphan Legume from the Brazilian Caatinga.</title>
        <authorList>
            <person name="Ferreira-Neto J.R.C."/>
            <person name="da Silva M.D."/>
            <person name="Binneck E."/>
            <person name="de Melo N.F."/>
            <person name="da Silva R.H."/>
            <person name="de Melo A.L.T.M."/>
            <person name="Pandolfi V."/>
            <person name="Bustamante F.O."/>
            <person name="Brasileiro-Vidal A.C."/>
            <person name="Benko-Iseppon A.M."/>
        </authorList>
    </citation>
    <scope>NUCLEOTIDE SEQUENCE [LARGE SCALE GENOMIC DNA]</scope>
    <source>
        <tissue evidence="1">Leaves</tissue>
    </source>
</reference>
<evidence type="ECO:0000313" key="2">
    <source>
        <dbReference type="Proteomes" id="UP001341840"/>
    </source>
</evidence>
<dbReference type="Proteomes" id="UP001341840">
    <property type="component" value="Unassembled WGS sequence"/>
</dbReference>
<accession>A0ABU6Y0R2</accession>
<proteinExistence type="predicted"/>
<organism evidence="1 2">
    <name type="scientific">Stylosanthes scabra</name>
    <dbReference type="NCBI Taxonomy" id="79078"/>
    <lineage>
        <taxon>Eukaryota</taxon>
        <taxon>Viridiplantae</taxon>
        <taxon>Streptophyta</taxon>
        <taxon>Embryophyta</taxon>
        <taxon>Tracheophyta</taxon>
        <taxon>Spermatophyta</taxon>
        <taxon>Magnoliopsida</taxon>
        <taxon>eudicotyledons</taxon>
        <taxon>Gunneridae</taxon>
        <taxon>Pentapetalae</taxon>
        <taxon>rosids</taxon>
        <taxon>fabids</taxon>
        <taxon>Fabales</taxon>
        <taxon>Fabaceae</taxon>
        <taxon>Papilionoideae</taxon>
        <taxon>50 kb inversion clade</taxon>
        <taxon>dalbergioids sensu lato</taxon>
        <taxon>Dalbergieae</taxon>
        <taxon>Pterocarpus clade</taxon>
        <taxon>Stylosanthes</taxon>
    </lineage>
</organism>
<feature type="non-terminal residue" evidence="1">
    <location>
        <position position="63"/>
    </location>
</feature>
<comment type="caution">
    <text evidence="1">The sequence shown here is derived from an EMBL/GenBank/DDBJ whole genome shotgun (WGS) entry which is preliminary data.</text>
</comment>
<sequence>MKIENQKRLETELQAAQDLCDKFSDDALMLAEEVAQNLKEQVQVLLPEFDVKQIGPDFKVVDG</sequence>
<keyword evidence="2" id="KW-1185">Reference proteome</keyword>
<name>A0ABU6Y0R2_9FABA</name>
<protein>
    <submittedName>
        <fullName evidence="1">Uncharacterized protein</fullName>
    </submittedName>
</protein>
<gene>
    <name evidence="1" type="ORF">PIB30_114922</name>
</gene>
<dbReference type="EMBL" id="JASCZI010222826">
    <property type="protein sequence ID" value="MED6203376.1"/>
    <property type="molecule type" value="Genomic_DNA"/>
</dbReference>